<sequence>MRLIAQFLKYLKTQKHVVRSRLGNPTDRGLKAGSRRTQGRLASNRARGENIDEPQRPSPGLLRQQSGSSQPSRPIWTSSHAHRISIKERSADHLSRSDDSVICREAGHEAVECHLRAMPTLSRTTDPDSTRTPRIFTRAHTLGAHRARHSSHRGN</sequence>
<dbReference type="EMBL" id="PQIB02000012">
    <property type="protein sequence ID" value="RLM80730.1"/>
    <property type="molecule type" value="Genomic_DNA"/>
</dbReference>
<name>A0A3L6QJT3_PANMI</name>
<feature type="compositionally biased region" description="Basic and acidic residues" evidence="1">
    <location>
        <begin position="46"/>
        <end position="55"/>
    </location>
</feature>
<protein>
    <submittedName>
        <fullName evidence="2">Uncharacterized protein</fullName>
    </submittedName>
</protein>
<evidence type="ECO:0000256" key="1">
    <source>
        <dbReference type="SAM" id="MobiDB-lite"/>
    </source>
</evidence>
<gene>
    <name evidence="2" type="ORF">C2845_PM12G09780</name>
</gene>
<reference evidence="3" key="1">
    <citation type="journal article" date="2019" name="Nat. Commun.">
        <title>The genome of broomcorn millet.</title>
        <authorList>
            <person name="Zou C."/>
            <person name="Miki D."/>
            <person name="Li D."/>
            <person name="Tang Q."/>
            <person name="Xiao L."/>
            <person name="Rajput S."/>
            <person name="Deng P."/>
            <person name="Jia W."/>
            <person name="Huang R."/>
            <person name="Zhang M."/>
            <person name="Sun Y."/>
            <person name="Hu J."/>
            <person name="Fu X."/>
            <person name="Schnable P.S."/>
            <person name="Li F."/>
            <person name="Zhang H."/>
            <person name="Feng B."/>
            <person name="Zhu X."/>
            <person name="Liu R."/>
            <person name="Schnable J.C."/>
            <person name="Zhu J.-K."/>
            <person name="Zhang H."/>
        </authorList>
    </citation>
    <scope>NUCLEOTIDE SEQUENCE [LARGE SCALE GENOMIC DNA]</scope>
</reference>
<dbReference type="Proteomes" id="UP000275267">
    <property type="component" value="Unassembled WGS sequence"/>
</dbReference>
<comment type="caution">
    <text evidence="2">The sequence shown here is derived from an EMBL/GenBank/DDBJ whole genome shotgun (WGS) entry which is preliminary data.</text>
</comment>
<evidence type="ECO:0000313" key="2">
    <source>
        <dbReference type="EMBL" id="RLM80730.1"/>
    </source>
</evidence>
<organism evidence="2 3">
    <name type="scientific">Panicum miliaceum</name>
    <name type="common">Proso millet</name>
    <name type="synonym">Broomcorn millet</name>
    <dbReference type="NCBI Taxonomy" id="4540"/>
    <lineage>
        <taxon>Eukaryota</taxon>
        <taxon>Viridiplantae</taxon>
        <taxon>Streptophyta</taxon>
        <taxon>Embryophyta</taxon>
        <taxon>Tracheophyta</taxon>
        <taxon>Spermatophyta</taxon>
        <taxon>Magnoliopsida</taxon>
        <taxon>Liliopsida</taxon>
        <taxon>Poales</taxon>
        <taxon>Poaceae</taxon>
        <taxon>PACMAD clade</taxon>
        <taxon>Panicoideae</taxon>
        <taxon>Panicodae</taxon>
        <taxon>Paniceae</taxon>
        <taxon>Panicinae</taxon>
        <taxon>Panicum</taxon>
        <taxon>Panicum sect. Panicum</taxon>
    </lineage>
</organism>
<proteinExistence type="predicted"/>
<evidence type="ECO:0000313" key="3">
    <source>
        <dbReference type="Proteomes" id="UP000275267"/>
    </source>
</evidence>
<dbReference type="AlphaFoldDB" id="A0A3L6QJT3"/>
<feature type="region of interest" description="Disordered" evidence="1">
    <location>
        <begin position="19"/>
        <end position="81"/>
    </location>
</feature>
<keyword evidence="3" id="KW-1185">Reference proteome</keyword>
<accession>A0A3L6QJT3</accession>
<feature type="compositionally biased region" description="Low complexity" evidence="1">
    <location>
        <begin position="58"/>
        <end position="74"/>
    </location>
</feature>